<comment type="function">
    <text evidence="1">Is required not only for elongation of protein synthesis but also for the initiation of all mRNA translation through initiator tRNA(fMet) aminoacylation.</text>
</comment>
<dbReference type="Gene3D" id="2.20.28.20">
    <property type="entry name" value="Methionyl-tRNA synthetase, Zn-domain"/>
    <property type="match status" value="1"/>
</dbReference>
<name>A0AAX4HSL9_9BACT</name>
<keyword evidence="16" id="KW-1185">Reference proteome</keyword>
<comment type="similarity">
    <text evidence="2">Belongs to the class-I aminoacyl-tRNA synthetase family. MetG type 1 subfamily.</text>
</comment>
<proteinExistence type="inferred from homology"/>
<dbReference type="InterPro" id="IPR014729">
    <property type="entry name" value="Rossmann-like_a/b/a_fold"/>
</dbReference>
<evidence type="ECO:0000313" key="15">
    <source>
        <dbReference type="EMBL" id="WPU66370.1"/>
    </source>
</evidence>
<evidence type="ECO:0000256" key="12">
    <source>
        <dbReference type="RuleBase" id="RU363039"/>
    </source>
</evidence>
<evidence type="ECO:0000256" key="2">
    <source>
        <dbReference type="ARBA" id="ARBA00008258"/>
    </source>
</evidence>
<dbReference type="EC" id="6.1.1.10" evidence="3"/>
<dbReference type="GO" id="GO:0005524">
    <property type="term" value="F:ATP binding"/>
    <property type="evidence" value="ECO:0007669"/>
    <property type="project" value="UniProtKB-KW"/>
</dbReference>
<keyword evidence="6 12" id="KW-0547">Nucleotide-binding</keyword>
<evidence type="ECO:0000313" key="16">
    <source>
        <dbReference type="Proteomes" id="UP001324634"/>
    </source>
</evidence>
<dbReference type="SUPFAM" id="SSF47323">
    <property type="entry name" value="Anticodon-binding domain of a subclass of class I aminoacyl-tRNA synthetases"/>
    <property type="match status" value="1"/>
</dbReference>
<evidence type="ECO:0000256" key="5">
    <source>
        <dbReference type="ARBA" id="ARBA00022598"/>
    </source>
</evidence>
<dbReference type="Pfam" id="PF19303">
    <property type="entry name" value="Anticodon_3"/>
    <property type="match status" value="1"/>
</dbReference>
<keyword evidence="7 12" id="KW-0067">ATP-binding</keyword>
<dbReference type="CDD" id="cd00814">
    <property type="entry name" value="MetRS_core"/>
    <property type="match status" value="1"/>
</dbReference>
<dbReference type="InterPro" id="IPR033911">
    <property type="entry name" value="MetRS_core"/>
</dbReference>
<dbReference type="GO" id="GO:0006431">
    <property type="term" value="P:methionyl-tRNA aminoacylation"/>
    <property type="evidence" value="ECO:0007669"/>
    <property type="project" value="InterPro"/>
</dbReference>
<dbReference type="InterPro" id="IPR023458">
    <property type="entry name" value="Met-tRNA_ligase_1"/>
</dbReference>
<evidence type="ECO:0000256" key="9">
    <source>
        <dbReference type="ARBA" id="ARBA00023146"/>
    </source>
</evidence>
<protein>
    <recommendedName>
        <fullName evidence="4">Methionine--tRNA ligase</fullName>
        <ecNumber evidence="3">6.1.1.10</ecNumber>
    </recommendedName>
    <alternativeName>
        <fullName evidence="10">Methionyl-tRNA synthetase</fullName>
    </alternativeName>
</protein>
<dbReference type="Proteomes" id="UP001324634">
    <property type="component" value="Chromosome"/>
</dbReference>
<evidence type="ECO:0000256" key="1">
    <source>
        <dbReference type="ARBA" id="ARBA00003314"/>
    </source>
</evidence>
<dbReference type="PRINTS" id="PR01041">
    <property type="entry name" value="TRNASYNTHMET"/>
</dbReference>
<dbReference type="GO" id="GO:0004825">
    <property type="term" value="F:methionine-tRNA ligase activity"/>
    <property type="evidence" value="ECO:0007669"/>
    <property type="project" value="UniProtKB-EC"/>
</dbReference>
<dbReference type="GO" id="GO:0005829">
    <property type="term" value="C:cytosol"/>
    <property type="evidence" value="ECO:0007669"/>
    <property type="project" value="TreeGrafter"/>
</dbReference>
<dbReference type="CDD" id="cd07957">
    <property type="entry name" value="Anticodon_Ia_Met"/>
    <property type="match status" value="1"/>
</dbReference>
<dbReference type="PANTHER" id="PTHR45765:SF1">
    <property type="entry name" value="METHIONINE--TRNA LIGASE, CYTOPLASMIC"/>
    <property type="match status" value="1"/>
</dbReference>
<dbReference type="InterPro" id="IPR014758">
    <property type="entry name" value="Met-tRNA_synth"/>
</dbReference>
<dbReference type="EMBL" id="CP139487">
    <property type="protein sequence ID" value="WPU66370.1"/>
    <property type="molecule type" value="Genomic_DNA"/>
</dbReference>
<comment type="catalytic activity">
    <reaction evidence="11">
        <text>tRNA(Met) + L-methionine + ATP = L-methionyl-tRNA(Met) + AMP + diphosphate</text>
        <dbReference type="Rhea" id="RHEA:13481"/>
        <dbReference type="Rhea" id="RHEA-COMP:9667"/>
        <dbReference type="Rhea" id="RHEA-COMP:9698"/>
        <dbReference type="ChEBI" id="CHEBI:30616"/>
        <dbReference type="ChEBI" id="CHEBI:33019"/>
        <dbReference type="ChEBI" id="CHEBI:57844"/>
        <dbReference type="ChEBI" id="CHEBI:78442"/>
        <dbReference type="ChEBI" id="CHEBI:78530"/>
        <dbReference type="ChEBI" id="CHEBI:456215"/>
        <dbReference type="EC" id="6.1.1.10"/>
    </reaction>
</comment>
<dbReference type="SUPFAM" id="SSF57770">
    <property type="entry name" value="Methionyl-tRNA synthetase (MetRS), Zn-domain"/>
    <property type="match status" value="1"/>
</dbReference>
<dbReference type="AlphaFoldDB" id="A0AAX4HSL9"/>
<dbReference type="InterPro" id="IPR009080">
    <property type="entry name" value="tRNAsynth_Ia_anticodon-bd"/>
</dbReference>
<dbReference type="InterPro" id="IPR015413">
    <property type="entry name" value="Methionyl/Leucyl_tRNA_Synth"/>
</dbReference>
<dbReference type="InterPro" id="IPR029038">
    <property type="entry name" value="MetRS_Zn"/>
</dbReference>
<evidence type="ECO:0000256" key="7">
    <source>
        <dbReference type="ARBA" id="ARBA00022840"/>
    </source>
</evidence>
<evidence type="ECO:0000256" key="4">
    <source>
        <dbReference type="ARBA" id="ARBA00018753"/>
    </source>
</evidence>
<sequence length="567" mass="64986">MKYLITSALPYANGPLHFGHMAGVYLPADIFTRHKKLKGVEAIHISGSDEHGVAIMQNAQKAGISYQEYVNDWHKTHKDLFDKYEIQFDFFGQTSAPYHKEETLTWFNDLLSKGLIEKKAEQQLQCQSCKNMLPDRFVEGECYVCHYPEARGDECPSCGTWIDPLKLLKPVCKFCGSNDVKAVDSFQWYLMLSKVYPEWQKWFEGRKPEWRKNVVPFVESLTKENLVDRAITRDLDWGIDVPLPEAKGKKIYVWFDAPIGYVSNTKEYLKQSGSKDDHIKDWWGSKDVKIVNFIGKDNIIFHSIIFPVMCLGTGFVNPVTDLPANQYVNLEGKQFSKSKGWYVDAVEAINQFGSDAMRFYLTSLIPETSDSSFTWKSMELKINSELANNIGNFINRAMKFSASKFPEGVEAQKFEAFFKDHVQDVNTFIKEYHELLDSYQIKKGQEHIMGLGSKVNQFITERAPWTEFKTDPEKAKETIAISTAYVLVIGTFFAPYLPQLSKSILSYFGLNAESELVKKIYQGDLNAMKDFFAKDFKLQVEPQGLVPKIDPKVIEELDLKLKEKASV</sequence>
<evidence type="ECO:0000256" key="10">
    <source>
        <dbReference type="ARBA" id="ARBA00030904"/>
    </source>
</evidence>
<gene>
    <name evidence="15" type="primary">metG</name>
    <name evidence="15" type="ORF">SOO65_06395</name>
</gene>
<dbReference type="NCBIfam" id="TIGR00398">
    <property type="entry name" value="metG"/>
    <property type="match status" value="1"/>
</dbReference>
<feature type="domain" description="Methionyl/Leucyl tRNA synthetase" evidence="13">
    <location>
        <begin position="3"/>
        <end position="398"/>
    </location>
</feature>
<reference evidence="15 16" key="1">
    <citation type="submission" date="2023-11" db="EMBL/GenBank/DDBJ databases">
        <title>Peredibacter starrii A3.12.</title>
        <authorList>
            <person name="Mitchell R.J."/>
        </authorList>
    </citation>
    <scope>NUCLEOTIDE SEQUENCE [LARGE SCALE GENOMIC DNA]</scope>
    <source>
        <strain evidence="15 16">A3.12</strain>
    </source>
</reference>
<evidence type="ECO:0000256" key="3">
    <source>
        <dbReference type="ARBA" id="ARBA00012838"/>
    </source>
</evidence>
<feature type="domain" description="Methionyl-tRNA synthetase anticodon-binding" evidence="14">
    <location>
        <begin position="420"/>
        <end position="512"/>
    </location>
</feature>
<dbReference type="RefSeq" id="WP_321398509.1">
    <property type="nucleotide sequence ID" value="NZ_CP139487.1"/>
</dbReference>
<dbReference type="Gene3D" id="3.40.50.620">
    <property type="entry name" value="HUPs"/>
    <property type="match status" value="1"/>
</dbReference>
<dbReference type="PANTHER" id="PTHR45765">
    <property type="entry name" value="METHIONINE--TRNA LIGASE"/>
    <property type="match status" value="1"/>
</dbReference>
<evidence type="ECO:0000259" key="14">
    <source>
        <dbReference type="Pfam" id="PF19303"/>
    </source>
</evidence>
<keyword evidence="8 12" id="KW-0648">Protein biosynthesis</keyword>
<evidence type="ECO:0000256" key="6">
    <source>
        <dbReference type="ARBA" id="ARBA00022741"/>
    </source>
</evidence>
<dbReference type="Pfam" id="PF09334">
    <property type="entry name" value="tRNA-synt_1g"/>
    <property type="match status" value="1"/>
</dbReference>
<evidence type="ECO:0000256" key="8">
    <source>
        <dbReference type="ARBA" id="ARBA00022917"/>
    </source>
</evidence>
<accession>A0AAX4HSL9</accession>
<dbReference type="SUPFAM" id="SSF52374">
    <property type="entry name" value="Nucleotidylyl transferase"/>
    <property type="match status" value="1"/>
</dbReference>
<evidence type="ECO:0000259" key="13">
    <source>
        <dbReference type="Pfam" id="PF09334"/>
    </source>
</evidence>
<keyword evidence="9 12" id="KW-0030">Aminoacyl-tRNA synthetase</keyword>
<keyword evidence="5 12" id="KW-0436">Ligase</keyword>
<evidence type="ECO:0000256" key="11">
    <source>
        <dbReference type="ARBA" id="ARBA00047364"/>
    </source>
</evidence>
<organism evidence="15 16">
    <name type="scientific">Peredibacter starrii</name>
    <dbReference type="NCBI Taxonomy" id="28202"/>
    <lineage>
        <taxon>Bacteria</taxon>
        <taxon>Pseudomonadati</taxon>
        <taxon>Bdellovibrionota</taxon>
        <taxon>Bacteriovoracia</taxon>
        <taxon>Bacteriovoracales</taxon>
        <taxon>Bacteriovoracaceae</taxon>
        <taxon>Peredibacter</taxon>
    </lineage>
</organism>
<dbReference type="KEGG" id="psti:SOO65_06395"/>
<dbReference type="InterPro" id="IPR041872">
    <property type="entry name" value="Anticodon_Met"/>
</dbReference>
<dbReference type="Gene3D" id="1.10.730.10">
    <property type="entry name" value="Isoleucyl-tRNA Synthetase, Domain 1"/>
    <property type="match status" value="1"/>
</dbReference>